<organism evidence="1 2">
    <name type="scientific">Irpex rosettiformis</name>
    <dbReference type="NCBI Taxonomy" id="378272"/>
    <lineage>
        <taxon>Eukaryota</taxon>
        <taxon>Fungi</taxon>
        <taxon>Dikarya</taxon>
        <taxon>Basidiomycota</taxon>
        <taxon>Agaricomycotina</taxon>
        <taxon>Agaricomycetes</taxon>
        <taxon>Polyporales</taxon>
        <taxon>Irpicaceae</taxon>
        <taxon>Irpex</taxon>
    </lineage>
</organism>
<comment type="caution">
    <text evidence="1">The sequence shown here is derived from an EMBL/GenBank/DDBJ whole genome shotgun (WGS) entry which is preliminary data.</text>
</comment>
<name>A0ACB8TMN8_9APHY</name>
<reference evidence="1" key="1">
    <citation type="journal article" date="2021" name="Environ. Microbiol.">
        <title>Gene family expansions and transcriptome signatures uncover fungal adaptations to wood decay.</title>
        <authorList>
            <person name="Hage H."/>
            <person name="Miyauchi S."/>
            <person name="Viragh M."/>
            <person name="Drula E."/>
            <person name="Min B."/>
            <person name="Chaduli D."/>
            <person name="Navarro D."/>
            <person name="Favel A."/>
            <person name="Norest M."/>
            <person name="Lesage-Meessen L."/>
            <person name="Balint B."/>
            <person name="Merenyi Z."/>
            <person name="de Eugenio L."/>
            <person name="Morin E."/>
            <person name="Martinez A.T."/>
            <person name="Baldrian P."/>
            <person name="Stursova M."/>
            <person name="Martinez M.J."/>
            <person name="Novotny C."/>
            <person name="Magnuson J.K."/>
            <person name="Spatafora J.W."/>
            <person name="Maurice S."/>
            <person name="Pangilinan J."/>
            <person name="Andreopoulos W."/>
            <person name="LaButti K."/>
            <person name="Hundley H."/>
            <person name="Na H."/>
            <person name="Kuo A."/>
            <person name="Barry K."/>
            <person name="Lipzen A."/>
            <person name="Henrissat B."/>
            <person name="Riley R."/>
            <person name="Ahrendt S."/>
            <person name="Nagy L.G."/>
            <person name="Grigoriev I.V."/>
            <person name="Martin F."/>
            <person name="Rosso M.N."/>
        </authorList>
    </citation>
    <scope>NUCLEOTIDE SEQUENCE</scope>
    <source>
        <strain evidence="1">CBS 384.51</strain>
    </source>
</reference>
<proteinExistence type="predicted"/>
<protein>
    <submittedName>
        <fullName evidence="1">Uncharacterized protein</fullName>
    </submittedName>
</protein>
<gene>
    <name evidence="1" type="ORF">BDY19DRAFT_1034269</name>
</gene>
<dbReference type="EMBL" id="MU274975">
    <property type="protein sequence ID" value="KAI0083293.1"/>
    <property type="molecule type" value="Genomic_DNA"/>
</dbReference>
<sequence length="127" mass="14577">MARTLVPPLDDQRAWVFVLLLRCDDGRPFGNRFERDVNILKGAKCLDGLEGFEKEGSKALDVIGKMLSPEAHERVETLTCLLHPYFWDSGKRLNFLHEASAWFDTMCRNPQEPLLIELERGIWSCGK</sequence>
<evidence type="ECO:0000313" key="2">
    <source>
        <dbReference type="Proteomes" id="UP001055072"/>
    </source>
</evidence>
<dbReference type="Proteomes" id="UP001055072">
    <property type="component" value="Unassembled WGS sequence"/>
</dbReference>
<keyword evidence="2" id="KW-1185">Reference proteome</keyword>
<accession>A0ACB8TMN8</accession>
<evidence type="ECO:0000313" key="1">
    <source>
        <dbReference type="EMBL" id="KAI0083293.1"/>
    </source>
</evidence>